<feature type="domain" description="DUF2428" evidence="4">
    <location>
        <begin position="808"/>
        <end position="1118"/>
    </location>
</feature>
<evidence type="ECO:0000256" key="1">
    <source>
        <dbReference type="ARBA" id="ARBA00010409"/>
    </source>
</evidence>
<comment type="similarity">
    <text evidence="1">Belongs to the THADA family.</text>
</comment>
<name>A0AAD2G2I9_9STRA</name>
<protein>
    <recommendedName>
        <fullName evidence="8">DUF2428 domain-containing protein</fullName>
    </recommendedName>
</protein>
<comment type="caution">
    <text evidence="6">The sequence shown here is derived from an EMBL/GenBank/DDBJ whole genome shotgun (WGS) entry which is preliminary data.</text>
</comment>
<sequence length="1880" mass="206205">MGRSKLNTSLKSNTPIPLPHDGPIHAALNDADPSSSDDSVLQTAACQLCTDESGSSVEAKLCQDLRNAKTSKEQIQSLQAYKSSKRNPSSGKENELNVSETLSDERTALYRILLEWSLSTETPVPLRRTTQSIIAHDRSIEEISRTVLVSFWSSTSWKNPLMSLETALNSPILKPILQDSLLYDCLEFLYATYISESLEAKDLTSESIVEIGSRLSEILKLLLDNHEDHIPHLEEQRQYILMLFQCPSLPIDVYNTLGIVYGRLLLCSGAESLSKTAIEEVLSIDDTHANLSALARLQIVKGIAAKLSIGILMNVQSEVQMSPLDASWRYILRVCRSATDPMVRWAGLKGLSSLSSRLLGLKDSNNSHAELVNETLDVVLQAWEHPPLRKIGSAIPSLFESLVKLLQKEELEGLICNVLEQPVNRKGRYLALDILLPYMPRNQVIRPESLLEGIARYAAAQKAMTAKVKATISSQIPESTLRVALTHRLTSIRVLGFQAMHAITTAYDKSVDVEATLWRYSLSYVAKSTDSKEYTSVMLQTLITFLDRFSQSPSKAKQKSDFESFFVDFLLHDVVVKKGAYPGTVADKESFMLSLLGYLLSFVTQDQSFNIQTTVAKHGIVFNRKRSAEEKTAMLQLLNSFFTPEVFGSVYSLLFSIWDGTRALAFRFLSKLVVAGQMNKIPLPSEFVSKKARESLKARGVHLASSPRQREADTGSRILAFLYFSLDEPKGRIAYLQSMMSLLTTRLQDMKEQLRLILEGQEKVIATKTASALPLAHGIIQAIALTVEHSKLDATHATAHSTIDNRNIYHDLLEILVEAIQVALAVVADVREGESIEGVGDDMDFVHKNDRGSSVPLNVNTGAIGANGTFSSVSTKDDVEFASRLAVQRVVIGSWLLTKETCECISSVISARGYEARFDTFARIGELLISTLTTLKHAGAAFAARDSLQVVAAVALDATYDAKILGLPTLWAKRLVAEISTSDKVRDSTLRRSTGYALGFLAIMRSELARKQGPPTISNHILDTLLTLSLPPEDRVKTMFRQLSLDETQAGLSSILQLSSGQGPSFISDANYEARGRVHALNVMRLIILDAPLVSVVSPMVGSSMVSAILGYDDPSWAVRNSATMVFSAAMLRVIDADKNASNNDRTSSNAITMTELFRRYPFLSTFLLSVMKACIKDVSMDKAEHSRIFPIVLLLSRLQPISKSGEASVGYAEEFIGVTLECLSNKHHAIRAAAARSVATLCSEPTKYSKKCLVLMSEGLDKSKRDWNAIDGILMCLESLSASFPSSREDEKDTESVLLEFLVPNESFRPPPSCTATAIKILWLMRSNQEVAEDSTDLSIKISQACKMIVHQDGISRDVGGSDLHATCATILVEILDHSIWSPRDQDEIESGLHQLNGMLSSSIYDVKLAAAKAFKKRVYNRVDKLLARVQSSEEVGSVPSSSQILSMVARTLLSALKKEISHGSGKGSHPPTVRRLSRCFLECFYGYKELKSAGDNRAVDFLSPSGLDVLWTTASSIAEKENVFDEVHEECNGQTFASSNAVEMMAVVLSTKNAPVNRSSLTARLKVFSQAIQHLNDPQASWRSRHSASLAIETSGVLGLRLETCNVDGIQNLREEILRQTLGMLQDLDPDVRATASRALYQMGNSAVTATPSQLPQVMLEDTCAKVYNSATKYGDVQSTVAHLQATLVQNCLGLVEAMESFHSECSKSSGATSSYQGLLNVTSSRKIFEQEDPNPNNEKALVTQLAIQSLLHLSKNMGAGEMIFQDEIFQRCSSCMEILDRIVTIGGVAHDSTRFPFIFPALHGLLQTVALAVYLGASGEKMLSSISSAISHATLASLEVAPYVRVASNASSIARSKDILKKAPGLSNIAELRKEVS</sequence>
<dbReference type="Pfam" id="PF10350">
    <property type="entry name" value="DUF2428"/>
    <property type="match status" value="1"/>
</dbReference>
<dbReference type="SUPFAM" id="SSF48371">
    <property type="entry name" value="ARM repeat"/>
    <property type="match status" value="4"/>
</dbReference>
<dbReference type="GO" id="GO:0005829">
    <property type="term" value="C:cytosol"/>
    <property type="evidence" value="ECO:0007669"/>
    <property type="project" value="TreeGrafter"/>
</dbReference>
<dbReference type="Pfam" id="PF25151">
    <property type="entry name" value="TPR_Trm732_C"/>
    <property type="match status" value="1"/>
</dbReference>
<evidence type="ECO:0008006" key="8">
    <source>
        <dbReference type="Google" id="ProtNLM"/>
    </source>
</evidence>
<dbReference type="PANTHER" id="PTHR14387">
    <property type="entry name" value="THADA/DEATH RECEPTOR INTERACTING PROTEIN"/>
    <property type="match status" value="1"/>
</dbReference>
<organism evidence="6 7">
    <name type="scientific">Cylindrotheca closterium</name>
    <dbReference type="NCBI Taxonomy" id="2856"/>
    <lineage>
        <taxon>Eukaryota</taxon>
        <taxon>Sar</taxon>
        <taxon>Stramenopiles</taxon>
        <taxon>Ochrophyta</taxon>
        <taxon>Bacillariophyta</taxon>
        <taxon>Bacillariophyceae</taxon>
        <taxon>Bacillariophycidae</taxon>
        <taxon>Bacillariales</taxon>
        <taxon>Bacillariaceae</taxon>
        <taxon>Cylindrotheca</taxon>
    </lineage>
</organism>
<evidence type="ECO:0000259" key="4">
    <source>
        <dbReference type="Pfam" id="PF10350"/>
    </source>
</evidence>
<evidence type="ECO:0000256" key="3">
    <source>
        <dbReference type="SAM" id="MobiDB-lite"/>
    </source>
</evidence>
<feature type="region of interest" description="Disordered" evidence="3">
    <location>
        <begin position="79"/>
        <end position="100"/>
    </location>
</feature>
<keyword evidence="2" id="KW-0819">tRNA processing</keyword>
<evidence type="ECO:0000256" key="2">
    <source>
        <dbReference type="ARBA" id="ARBA00022694"/>
    </source>
</evidence>
<evidence type="ECO:0000313" key="6">
    <source>
        <dbReference type="EMBL" id="CAJ1960388.1"/>
    </source>
</evidence>
<dbReference type="EMBL" id="CAKOGP040002058">
    <property type="protein sequence ID" value="CAJ1960388.1"/>
    <property type="molecule type" value="Genomic_DNA"/>
</dbReference>
<dbReference type="GO" id="GO:0030488">
    <property type="term" value="P:tRNA methylation"/>
    <property type="evidence" value="ECO:0007669"/>
    <property type="project" value="TreeGrafter"/>
</dbReference>
<proteinExistence type="inferred from homology"/>
<accession>A0AAD2G2I9</accession>
<dbReference type="Proteomes" id="UP001295423">
    <property type="component" value="Unassembled WGS sequence"/>
</dbReference>
<dbReference type="InterPro" id="IPR019442">
    <property type="entry name" value="THADA/TRM732_DUF2428"/>
</dbReference>
<dbReference type="InterPro" id="IPR051954">
    <property type="entry name" value="tRNA_methyltransferase_THADA"/>
</dbReference>
<reference evidence="6" key="1">
    <citation type="submission" date="2023-08" db="EMBL/GenBank/DDBJ databases">
        <authorList>
            <person name="Audoor S."/>
            <person name="Bilcke G."/>
        </authorList>
    </citation>
    <scope>NUCLEOTIDE SEQUENCE</scope>
</reference>
<dbReference type="PANTHER" id="PTHR14387:SF0">
    <property type="entry name" value="DUF2428 DOMAIN-CONTAINING PROTEIN"/>
    <property type="match status" value="1"/>
</dbReference>
<feature type="domain" description="tRNA (32-2'-O)-methyltransferase regulator THADA-like C-terminal TPR repeats region" evidence="5">
    <location>
        <begin position="1120"/>
        <end position="1280"/>
    </location>
</feature>
<dbReference type="InterPro" id="IPR016024">
    <property type="entry name" value="ARM-type_fold"/>
</dbReference>
<evidence type="ECO:0000313" key="7">
    <source>
        <dbReference type="Proteomes" id="UP001295423"/>
    </source>
</evidence>
<gene>
    <name evidence="6" type="ORF">CYCCA115_LOCUS18706</name>
</gene>
<feature type="compositionally biased region" description="Polar residues" evidence="3">
    <location>
        <begin position="1"/>
        <end position="15"/>
    </location>
</feature>
<keyword evidence="7" id="KW-1185">Reference proteome</keyword>
<evidence type="ECO:0000259" key="5">
    <source>
        <dbReference type="Pfam" id="PF25151"/>
    </source>
</evidence>
<dbReference type="Gene3D" id="1.25.10.10">
    <property type="entry name" value="Leucine-rich Repeat Variant"/>
    <property type="match status" value="1"/>
</dbReference>
<dbReference type="InterPro" id="IPR056842">
    <property type="entry name" value="THADA-like_TPR_C"/>
</dbReference>
<feature type="region of interest" description="Disordered" evidence="3">
    <location>
        <begin position="1"/>
        <end position="38"/>
    </location>
</feature>
<dbReference type="InterPro" id="IPR011989">
    <property type="entry name" value="ARM-like"/>
</dbReference>